<evidence type="ECO:0000256" key="3">
    <source>
        <dbReference type="ARBA" id="ARBA00023027"/>
    </source>
</evidence>
<accession>A0A660C4R1</accession>
<evidence type="ECO:0000256" key="2">
    <source>
        <dbReference type="ARBA" id="ARBA00023002"/>
    </source>
</evidence>
<feature type="active site" evidence="4">
    <location>
        <position position="167"/>
    </location>
</feature>
<dbReference type="GO" id="GO:0050661">
    <property type="term" value="F:NADP binding"/>
    <property type="evidence" value="ECO:0007669"/>
    <property type="project" value="InterPro"/>
</dbReference>
<dbReference type="OrthoDB" id="3185659at2"/>
<dbReference type="InterPro" id="IPR036291">
    <property type="entry name" value="NAD(P)-bd_dom_sf"/>
</dbReference>
<dbReference type="InterPro" id="IPR013328">
    <property type="entry name" value="6PGD_dom2"/>
</dbReference>
<dbReference type="Gene3D" id="3.40.50.720">
    <property type="entry name" value="NAD(P)-binding Rossmann-like Domain"/>
    <property type="match status" value="1"/>
</dbReference>
<dbReference type="InterPro" id="IPR006115">
    <property type="entry name" value="6PGDH_NADP-bd"/>
</dbReference>
<dbReference type="Pfam" id="PF14833">
    <property type="entry name" value="NAD_binding_11"/>
    <property type="match status" value="1"/>
</dbReference>
<evidence type="ECO:0000259" key="6">
    <source>
        <dbReference type="Pfam" id="PF14833"/>
    </source>
</evidence>
<evidence type="ECO:0000313" key="8">
    <source>
        <dbReference type="Proteomes" id="UP000317303"/>
    </source>
</evidence>
<evidence type="ECO:0000256" key="1">
    <source>
        <dbReference type="ARBA" id="ARBA00009080"/>
    </source>
</evidence>
<dbReference type="Proteomes" id="UP000317303">
    <property type="component" value="Unassembled WGS sequence"/>
</dbReference>
<dbReference type="InterPro" id="IPR015815">
    <property type="entry name" value="HIBADH-related"/>
</dbReference>
<sequence length="286" mass="29615">MKVGFVGVGNMGGAVARRLATGGHDVHVADPDPGAARRCVDAGAVEAVDATAAAAHADAVFTSLPSPEIVEQVWRSITPHLDDGTVGVDVSTIDPATADRLHDVLAGHGIRFVHCALGKTPAAAEAGEIPLFAGGTDAAVDTIRPLLDRMGERTYRFATPGKAATFKLISNLVGMTNVAVLAEGLTLALRAGIDPQQFVSALNDTGARSFQSEVRLPWMAEGDDAARFGVQLAAKDLRLVVDSAARAGVPTPLGGQTLAQLLAAMRHGWGDEDVVALRKLLAPPDE</sequence>
<dbReference type="SUPFAM" id="SSF48179">
    <property type="entry name" value="6-phosphogluconate dehydrogenase C-terminal domain-like"/>
    <property type="match status" value="1"/>
</dbReference>
<dbReference type="InterPro" id="IPR029154">
    <property type="entry name" value="HIBADH-like_NADP-bd"/>
</dbReference>
<dbReference type="GO" id="GO:0016616">
    <property type="term" value="F:oxidoreductase activity, acting on the CH-OH group of donors, NAD or NADP as acceptor"/>
    <property type="evidence" value="ECO:0007669"/>
    <property type="project" value="TreeGrafter"/>
</dbReference>
<comment type="caution">
    <text evidence="7">The sequence shown here is derived from an EMBL/GenBank/DDBJ whole genome shotgun (WGS) entry which is preliminary data.</text>
</comment>
<organism evidence="7 8">
    <name type="scientific">Prauserella rugosa</name>
    <dbReference type="NCBI Taxonomy" id="43354"/>
    <lineage>
        <taxon>Bacteria</taxon>
        <taxon>Bacillati</taxon>
        <taxon>Actinomycetota</taxon>
        <taxon>Actinomycetes</taxon>
        <taxon>Pseudonocardiales</taxon>
        <taxon>Pseudonocardiaceae</taxon>
        <taxon>Prauserella</taxon>
    </lineage>
</organism>
<proteinExistence type="inferred from homology"/>
<dbReference type="SUPFAM" id="SSF51735">
    <property type="entry name" value="NAD(P)-binding Rossmann-fold domains"/>
    <property type="match status" value="1"/>
</dbReference>
<name>A0A660C4R1_9PSEU</name>
<feature type="domain" description="6-phosphogluconate dehydrogenase NADP-binding" evidence="5">
    <location>
        <begin position="2"/>
        <end position="155"/>
    </location>
</feature>
<dbReference type="AlphaFoldDB" id="A0A660C4R1"/>
<dbReference type="InterPro" id="IPR008927">
    <property type="entry name" value="6-PGluconate_DH-like_C_sf"/>
</dbReference>
<keyword evidence="2" id="KW-0560">Oxidoreductase</keyword>
<dbReference type="Gene3D" id="1.10.1040.10">
    <property type="entry name" value="N-(1-d-carboxylethyl)-l-norvaline Dehydrogenase, domain 2"/>
    <property type="match status" value="1"/>
</dbReference>
<dbReference type="Pfam" id="PF03446">
    <property type="entry name" value="NAD_binding_2"/>
    <property type="match status" value="1"/>
</dbReference>
<keyword evidence="8" id="KW-1185">Reference proteome</keyword>
<gene>
    <name evidence="7" type="ORF">JD82_00142</name>
</gene>
<keyword evidence="3" id="KW-0520">NAD</keyword>
<dbReference type="GO" id="GO:0051287">
    <property type="term" value="F:NAD binding"/>
    <property type="evidence" value="ECO:0007669"/>
    <property type="project" value="InterPro"/>
</dbReference>
<reference evidence="7 8" key="1">
    <citation type="submission" date="2019-07" db="EMBL/GenBank/DDBJ databases">
        <title>R&amp;d 2014.</title>
        <authorList>
            <person name="Klenk H.-P."/>
        </authorList>
    </citation>
    <scope>NUCLEOTIDE SEQUENCE [LARGE SCALE GENOMIC DNA]</scope>
    <source>
        <strain evidence="7 8">DSM 43194</strain>
    </source>
</reference>
<feature type="domain" description="3-hydroxyisobutyrate dehydrogenase-like NAD-binding" evidence="6">
    <location>
        <begin position="161"/>
        <end position="280"/>
    </location>
</feature>
<dbReference type="PANTHER" id="PTHR22981">
    <property type="entry name" value="3-HYDROXYISOBUTYRATE DEHYDROGENASE-RELATED"/>
    <property type="match status" value="1"/>
</dbReference>
<evidence type="ECO:0000256" key="4">
    <source>
        <dbReference type="PIRSR" id="PIRSR000103-1"/>
    </source>
</evidence>
<dbReference type="PIRSF" id="PIRSF000103">
    <property type="entry name" value="HIBADH"/>
    <property type="match status" value="1"/>
</dbReference>
<dbReference type="RefSeq" id="WP_036876959.1">
    <property type="nucleotide sequence ID" value="NZ_JOIJ01000012.1"/>
</dbReference>
<evidence type="ECO:0000259" key="5">
    <source>
        <dbReference type="Pfam" id="PF03446"/>
    </source>
</evidence>
<dbReference type="EMBL" id="VLJV01000001">
    <property type="protein sequence ID" value="TWH18326.1"/>
    <property type="molecule type" value="Genomic_DNA"/>
</dbReference>
<comment type="similarity">
    <text evidence="1">Belongs to the HIBADH-related family.</text>
</comment>
<dbReference type="PANTHER" id="PTHR22981:SF7">
    <property type="entry name" value="3-HYDROXYISOBUTYRATE DEHYDROGENASE, MITOCHONDRIAL"/>
    <property type="match status" value="1"/>
</dbReference>
<protein>
    <submittedName>
        <fullName evidence="7">3-hydroxyisobutyrate dehydrogenase</fullName>
    </submittedName>
</protein>
<evidence type="ECO:0000313" key="7">
    <source>
        <dbReference type="EMBL" id="TWH18326.1"/>
    </source>
</evidence>